<protein>
    <recommendedName>
        <fullName evidence="4">DUF3239 domain-containing protein</fullName>
    </recommendedName>
</protein>
<keyword evidence="1" id="KW-0472">Membrane</keyword>
<dbReference type="Pfam" id="PF11580">
    <property type="entry name" value="DUF3239"/>
    <property type="match status" value="1"/>
</dbReference>
<evidence type="ECO:0000313" key="3">
    <source>
        <dbReference type="Proteomes" id="UP000182237"/>
    </source>
</evidence>
<organism evidence="2 3">
    <name type="scientific">Corynebacterium timonense</name>
    <dbReference type="NCBI Taxonomy" id="441500"/>
    <lineage>
        <taxon>Bacteria</taxon>
        <taxon>Bacillati</taxon>
        <taxon>Actinomycetota</taxon>
        <taxon>Actinomycetes</taxon>
        <taxon>Mycobacteriales</taxon>
        <taxon>Corynebacteriaceae</taxon>
        <taxon>Corynebacterium</taxon>
    </lineage>
</organism>
<evidence type="ECO:0008006" key="4">
    <source>
        <dbReference type="Google" id="ProtNLM"/>
    </source>
</evidence>
<evidence type="ECO:0000256" key="1">
    <source>
        <dbReference type="SAM" id="Phobius"/>
    </source>
</evidence>
<dbReference type="EMBL" id="LT629765">
    <property type="protein sequence ID" value="SDS34439.1"/>
    <property type="molecule type" value="Genomic_DNA"/>
</dbReference>
<name>A0A1H1RHR8_9CORY</name>
<keyword evidence="1" id="KW-1133">Transmembrane helix</keyword>
<dbReference type="STRING" id="1203190.GCA_000312345_01474"/>
<dbReference type="Gene3D" id="2.40.410.10">
    <property type="entry name" value="putative membrane protein from Corynebacterium diphtheriae superfamily"/>
    <property type="match status" value="1"/>
</dbReference>
<keyword evidence="3" id="KW-1185">Reference proteome</keyword>
<dbReference type="OrthoDB" id="4548219at2"/>
<feature type="transmembrane region" description="Helical" evidence="1">
    <location>
        <begin position="54"/>
        <end position="76"/>
    </location>
</feature>
<dbReference type="InterPro" id="IPR023124">
    <property type="entry name" value="DUF3239_dom_sf"/>
</dbReference>
<dbReference type="eggNOG" id="ENOG5032V6C">
    <property type="taxonomic scope" value="Bacteria"/>
</dbReference>
<dbReference type="Proteomes" id="UP000182237">
    <property type="component" value="Chromosome I"/>
</dbReference>
<sequence>MKVFRFDVDEAYAQKNNEMLRDTRYLVISGVSLFVLCLIGAILVWFFVDPASPWRLLGSLGLLLFGVMMLIVGLLVPRSVGSAQSLYDAHPLAAAIIAESRGTDYTLLALVNTTVDPAQPAHWALTTQTVRSLPHTPDTVGAKVPVAAVGGRRSVHEKGRWQVITPMPIAWGTPDPSVVDAAKKAVPREQWHILDTSRPRLKEVMAAKYRLLPLDELPLN</sequence>
<accession>A0A1H1RHR8</accession>
<reference evidence="2 3" key="1">
    <citation type="submission" date="2016-10" db="EMBL/GenBank/DDBJ databases">
        <authorList>
            <person name="de Groot N.N."/>
        </authorList>
    </citation>
    <scope>NUCLEOTIDE SEQUENCE [LARGE SCALE GENOMIC DNA]</scope>
    <source>
        <strain evidence="2 3">DSM 45434</strain>
    </source>
</reference>
<evidence type="ECO:0000313" key="2">
    <source>
        <dbReference type="EMBL" id="SDS34439.1"/>
    </source>
</evidence>
<dbReference type="InterPro" id="IPR021632">
    <property type="entry name" value="DUF3239"/>
</dbReference>
<keyword evidence="1" id="KW-0812">Transmembrane</keyword>
<dbReference type="AlphaFoldDB" id="A0A1H1RHR8"/>
<feature type="transmembrane region" description="Helical" evidence="1">
    <location>
        <begin position="25"/>
        <end position="48"/>
    </location>
</feature>
<proteinExistence type="predicted"/>
<gene>
    <name evidence="2" type="ORF">SAMN04488539_1484</name>
</gene>